<feature type="transmembrane region" description="Helical" evidence="1">
    <location>
        <begin position="37"/>
        <end position="58"/>
    </location>
</feature>
<name>A0AAD5PEG9_9FUNG</name>
<evidence type="ECO:0000256" key="1">
    <source>
        <dbReference type="SAM" id="Phobius"/>
    </source>
</evidence>
<dbReference type="Proteomes" id="UP001209540">
    <property type="component" value="Unassembled WGS sequence"/>
</dbReference>
<gene>
    <name evidence="2" type="ORF">BDA99DRAFT_508417</name>
</gene>
<protein>
    <submittedName>
        <fullName evidence="2">Uncharacterized protein</fullName>
    </submittedName>
</protein>
<keyword evidence="1" id="KW-0472">Membrane</keyword>
<evidence type="ECO:0000313" key="3">
    <source>
        <dbReference type="Proteomes" id="UP001209540"/>
    </source>
</evidence>
<keyword evidence="1" id="KW-0812">Transmembrane</keyword>
<reference evidence="2" key="1">
    <citation type="journal article" date="2022" name="IScience">
        <title>Evolution of zygomycete secretomes and the origins of terrestrial fungal ecologies.</title>
        <authorList>
            <person name="Chang Y."/>
            <person name="Wang Y."/>
            <person name="Mondo S."/>
            <person name="Ahrendt S."/>
            <person name="Andreopoulos W."/>
            <person name="Barry K."/>
            <person name="Beard J."/>
            <person name="Benny G.L."/>
            <person name="Blankenship S."/>
            <person name="Bonito G."/>
            <person name="Cuomo C."/>
            <person name="Desiro A."/>
            <person name="Gervers K.A."/>
            <person name="Hundley H."/>
            <person name="Kuo A."/>
            <person name="LaButti K."/>
            <person name="Lang B.F."/>
            <person name="Lipzen A."/>
            <person name="O'Donnell K."/>
            <person name="Pangilinan J."/>
            <person name="Reynolds N."/>
            <person name="Sandor L."/>
            <person name="Smith M.E."/>
            <person name="Tsang A."/>
            <person name="Grigoriev I.V."/>
            <person name="Stajich J.E."/>
            <person name="Spatafora J.W."/>
        </authorList>
    </citation>
    <scope>NUCLEOTIDE SEQUENCE</scope>
    <source>
        <strain evidence="2">RSA 2281</strain>
    </source>
</reference>
<keyword evidence="1" id="KW-1133">Transmembrane helix</keyword>
<accession>A0AAD5PEG9</accession>
<sequence>MADASLKASIWSVLFHLFFFFFFEFTQYTKGYRCNVVVLTFLLSVLQTATLDKIYLTILE</sequence>
<dbReference type="AlphaFoldDB" id="A0AAD5PEG9"/>
<reference evidence="2" key="2">
    <citation type="submission" date="2023-02" db="EMBL/GenBank/DDBJ databases">
        <authorList>
            <consortium name="DOE Joint Genome Institute"/>
            <person name="Mondo S.J."/>
            <person name="Chang Y."/>
            <person name="Wang Y."/>
            <person name="Ahrendt S."/>
            <person name="Andreopoulos W."/>
            <person name="Barry K."/>
            <person name="Beard J."/>
            <person name="Benny G.L."/>
            <person name="Blankenship S."/>
            <person name="Bonito G."/>
            <person name="Cuomo C."/>
            <person name="Desiro A."/>
            <person name="Gervers K.A."/>
            <person name="Hundley H."/>
            <person name="Kuo A."/>
            <person name="LaButti K."/>
            <person name="Lang B.F."/>
            <person name="Lipzen A."/>
            <person name="O'Donnell K."/>
            <person name="Pangilinan J."/>
            <person name="Reynolds N."/>
            <person name="Sandor L."/>
            <person name="Smith M.W."/>
            <person name="Tsang A."/>
            <person name="Grigoriev I.V."/>
            <person name="Stajich J.E."/>
            <person name="Spatafora J.W."/>
        </authorList>
    </citation>
    <scope>NUCLEOTIDE SEQUENCE</scope>
    <source>
        <strain evidence="2">RSA 2281</strain>
    </source>
</reference>
<organism evidence="2 3">
    <name type="scientific">Phascolomyces articulosus</name>
    <dbReference type="NCBI Taxonomy" id="60185"/>
    <lineage>
        <taxon>Eukaryota</taxon>
        <taxon>Fungi</taxon>
        <taxon>Fungi incertae sedis</taxon>
        <taxon>Mucoromycota</taxon>
        <taxon>Mucoromycotina</taxon>
        <taxon>Mucoromycetes</taxon>
        <taxon>Mucorales</taxon>
        <taxon>Lichtheimiaceae</taxon>
        <taxon>Phascolomyces</taxon>
    </lineage>
</organism>
<proteinExistence type="predicted"/>
<comment type="caution">
    <text evidence="2">The sequence shown here is derived from an EMBL/GenBank/DDBJ whole genome shotgun (WGS) entry which is preliminary data.</text>
</comment>
<keyword evidence="3" id="KW-1185">Reference proteome</keyword>
<dbReference type="EMBL" id="JAIXMP010000012">
    <property type="protein sequence ID" value="KAI9264103.1"/>
    <property type="molecule type" value="Genomic_DNA"/>
</dbReference>
<evidence type="ECO:0000313" key="2">
    <source>
        <dbReference type="EMBL" id="KAI9264103.1"/>
    </source>
</evidence>
<feature type="transmembrane region" description="Helical" evidence="1">
    <location>
        <begin position="6"/>
        <end position="25"/>
    </location>
</feature>